<name>A0ABU7Q175_9ACTN</name>
<evidence type="ECO:0000313" key="2">
    <source>
        <dbReference type="Proteomes" id="UP001354709"/>
    </source>
</evidence>
<dbReference type="RefSeq" id="WP_330811320.1">
    <property type="nucleotide sequence ID" value="NZ_JAZBJO010000016.1"/>
</dbReference>
<evidence type="ECO:0008006" key="3">
    <source>
        <dbReference type="Google" id="ProtNLM"/>
    </source>
</evidence>
<comment type="caution">
    <text evidence="1">The sequence shown here is derived from an EMBL/GenBank/DDBJ whole genome shotgun (WGS) entry which is preliminary data.</text>
</comment>
<dbReference type="Proteomes" id="UP001354709">
    <property type="component" value="Unassembled WGS sequence"/>
</dbReference>
<dbReference type="PROSITE" id="PS51257">
    <property type="entry name" value="PROKAR_LIPOPROTEIN"/>
    <property type="match status" value="1"/>
</dbReference>
<protein>
    <recommendedName>
        <fullName evidence="3">Lipoprotein</fullName>
    </recommendedName>
</protein>
<sequence>MTMRIPLLGEVPSGAVTSLACLLAFTVTACGGSDSDSKRRDEEQSKNPYLTQLSEKTCLGIFDEETVAEAKRHHGLKKVVVPRDGEDFAIKISLGMNKEMTSFKPEAGSPCGILDDSGRKKLFRITVNWGPKSFPTTDRKSGKSTSYSVRNTGDGKLTELLVDCQRPDLAEKSKDKKMLAFQVTLFDNVGLSDRADISILTKSAQRFTDLEDRLSCKNKVTYPAPDKVTLDTH</sequence>
<dbReference type="EMBL" id="JAZBJO010000016">
    <property type="protein sequence ID" value="MEE4595031.1"/>
    <property type="molecule type" value="Genomic_DNA"/>
</dbReference>
<proteinExistence type="predicted"/>
<reference evidence="1 2" key="1">
    <citation type="submission" date="2023-11" db="EMBL/GenBank/DDBJ databases">
        <title>30 novel species of actinomycetes from the DSMZ collection.</title>
        <authorList>
            <person name="Nouioui I."/>
        </authorList>
    </citation>
    <scope>NUCLEOTIDE SEQUENCE [LARGE SCALE GENOMIC DNA]</scope>
    <source>
        <strain evidence="1 2">DSM 41524</strain>
    </source>
</reference>
<keyword evidence="2" id="KW-1185">Reference proteome</keyword>
<organism evidence="1 2">
    <name type="scientific">Streptomyces asiaticus subsp. ignotus</name>
    <dbReference type="NCBI Taxonomy" id="3098222"/>
    <lineage>
        <taxon>Bacteria</taxon>
        <taxon>Bacillati</taxon>
        <taxon>Actinomycetota</taxon>
        <taxon>Actinomycetes</taxon>
        <taxon>Kitasatosporales</taxon>
        <taxon>Streptomycetaceae</taxon>
        <taxon>Streptomyces</taxon>
        <taxon>Streptomyces violaceusniger group</taxon>
    </lineage>
</organism>
<evidence type="ECO:0000313" key="1">
    <source>
        <dbReference type="EMBL" id="MEE4595031.1"/>
    </source>
</evidence>
<accession>A0ABU7Q175</accession>
<gene>
    <name evidence="1" type="ORF">V2J94_24615</name>
</gene>